<reference evidence="6" key="1">
    <citation type="submission" date="2012-01" db="EMBL/GenBank/DDBJ databases">
        <title>The Genome Sequence of Oreochromis niloticus (Nile Tilapia).</title>
        <authorList>
            <consortium name="Broad Institute Genome Assembly Team"/>
            <consortium name="Broad Institute Sequencing Platform"/>
            <person name="Di Palma F."/>
            <person name="Johnson J."/>
            <person name="Lander E.S."/>
            <person name="Lindblad-Toh K."/>
        </authorList>
    </citation>
    <scope>NUCLEOTIDE SEQUENCE [LARGE SCALE GENOMIC DNA]</scope>
</reference>
<dbReference type="Proteomes" id="UP000005207">
    <property type="component" value="Linkage group LG12"/>
</dbReference>
<dbReference type="InterPro" id="IPR027417">
    <property type="entry name" value="P-loop_NTPase"/>
</dbReference>
<evidence type="ECO:0000313" key="5">
    <source>
        <dbReference type="Ensembl" id="ENSONIP00000065100.1"/>
    </source>
</evidence>
<dbReference type="SUPFAM" id="SSF52540">
    <property type="entry name" value="P-loop containing nucleoside triphosphate hydrolases"/>
    <property type="match status" value="1"/>
</dbReference>
<keyword evidence="3" id="KW-0342">GTP-binding</keyword>
<accession>A0A669DWB7</accession>
<dbReference type="GO" id="GO:0005525">
    <property type="term" value="F:GTP binding"/>
    <property type="evidence" value="ECO:0007669"/>
    <property type="project" value="UniProtKB-KW"/>
</dbReference>
<evidence type="ECO:0000259" key="4">
    <source>
        <dbReference type="Pfam" id="PF04548"/>
    </source>
</evidence>
<dbReference type="Gene3D" id="3.40.50.300">
    <property type="entry name" value="P-loop containing nucleotide triphosphate hydrolases"/>
    <property type="match status" value="1"/>
</dbReference>
<dbReference type="Pfam" id="PF04548">
    <property type="entry name" value="AIG1"/>
    <property type="match status" value="1"/>
</dbReference>
<organism evidence="5 6">
    <name type="scientific">Oreochromis niloticus</name>
    <name type="common">Nile tilapia</name>
    <name type="synonym">Tilapia nilotica</name>
    <dbReference type="NCBI Taxonomy" id="8128"/>
    <lineage>
        <taxon>Eukaryota</taxon>
        <taxon>Metazoa</taxon>
        <taxon>Chordata</taxon>
        <taxon>Craniata</taxon>
        <taxon>Vertebrata</taxon>
        <taxon>Euteleostomi</taxon>
        <taxon>Actinopterygii</taxon>
        <taxon>Neopterygii</taxon>
        <taxon>Teleostei</taxon>
        <taxon>Neoteleostei</taxon>
        <taxon>Acanthomorphata</taxon>
        <taxon>Ovalentaria</taxon>
        <taxon>Cichlomorphae</taxon>
        <taxon>Cichliformes</taxon>
        <taxon>Cichlidae</taxon>
        <taxon>African cichlids</taxon>
        <taxon>Pseudocrenilabrinae</taxon>
        <taxon>Oreochromini</taxon>
        <taxon>Oreochromis</taxon>
    </lineage>
</organism>
<reference evidence="5" key="3">
    <citation type="submission" date="2025-09" db="UniProtKB">
        <authorList>
            <consortium name="Ensembl"/>
        </authorList>
    </citation>
    <scope>IDENTIFICATION</scope>
</reference>
<reference evidence="5" key="2">
    <citation type="submission" date="2025-08" db="UniProtKB">
        <authorList>
            <consortium name="Ensembl"/>
        </authorList>
    </citation>
    <scope>IDENTIFICATION</scope>
</reference>
<dbReference type="PANTHER" id="PTHR10903:SF170">
    <property type="entry name" value="GTPASE IMAP FAMILY MEMBER 7"/>
    <property type="match status" value="1"/>
</dbReference>
<dbReference type="OMA" id="TEFIRDC"/>
<comment type="similarity">
    <text evidence="1">Belongs to the TRAFAC class TrmE-Era-EngA-EngB-Septin-like GTPase superfamily. AIG1/Toc34/Toc159-like paraseptin GTPase family. IAN subfamily.</text>
</comment>
<keyword evidence="2" id="KW-0547">Nucleotide-binding</keyword>
<feature type="domain" description="AIG1-type G" evidence="4">
    <location>
        <begin position="56"/>
        <end position="242"/>
    </location>
</feature>
<evidence type="ECO:0000256" key="3">
    <source>
        <dbReference type="ARBA" id="ARBA00023134"/>
    </source>
</evidence>
<dbReference type="InterPro" id="IPR045058">
    <property type="entry name" value="GIMA/IAN/Toc"/>
</dbReference>
<keyword evidence="6" id="KW-1185">Reference proteome</keyword>
<evidence type="ECO:0000256" key="2">
    <source>
        <dbReference type="ARBA" id="ARBA00022741"/>
    </source>
</evidence>
<sequence>MWTRMKYGRGVETLKNNRYSLTYFRTLSVESARTSRHSNKVTLSSIMATAAPVSELRIILLGSSWTEKSSVGNLLLGNNVFNNKPKGCVRTGGTLEDKKLVVINTPYLPPLDTSQNDLTEFIKDCAKHSAPGPHVFLLLVQPENFTEEHKLRLCRVLQGYSDRSFDHSLILISAPREDSSGCGEDFMKSPALNEMIKKCKCRYLKRSNVELPELLTHLGEITKDNNGEHVSYEAFEDTTQTIAGEQNPKQKDAKTPITDNVVSSYRIVLLGKSEEKKIKLGNLINGYQGFH</sequence>
<evidence type="ECO:0000313" key="6">
    <source>
        <dbReference type="Proteomes" id="UP000005207"/>
    </source>
</evidence>
<dbReference type="AlphaFoldDB" id="A0A669DWB7"/>
<dbReference type="PANTHER" id="PTHR10903">
    <property type="entry name" value="GTPASE, IMAP FAMILY MEMBER-RELATED"/>
    <property type="match status" value="1"/>
</dbReference>
<dbReference type="InterPro" id="IPR006703">
    <property type="entry name" value="G_AIG1"/>
</dbReference>
<proteinExistence type="inferred from homology"/>
<evidence type="ECO:0000256" key="1">
    <source>
        <dbReference type="ARBA" id="ARBA00008535"/>
    </source>
</evidence>
<dbReference type="GeneTree" id="ENSGT00940000177061"/>
<name>A0A669DWB7_ORENI</name>
<dbReference type="Ensembl" id="ENSONIT00000086309.1">
    <property type="protein sequence ID" value="ENSONIP00000065100.1"/>
    <property type="gene ID" value="ENSONIG00000030665.1"/>
</dbReference>
<gene>
    <name evidence="5" type="primary">LOC100696240</name>
</gene>
<protein>
    <submittedName>
        <fullName evidence="5">GTPase IMAP family member 5</fullName>
    </submittedName>
</protein>